<accession>A0A845QAB1</accession>
<organism evidence="2 3">
    <name type="scientific">Pyruvatibacter mobilis</name>
    <dbReference type="NCBI Taxonomy" id="1712261"/>
    <lineage>
        <taxon>Bacteria</taxon>
        <taxon>Pseudomonadati</taxon>
        <taxon>Pseudomonadota</taxon>
        <taxon>Alphaproteobacteria</taxon>
        <taxon>Hyphomicrobiales</taxon>
        <taxon>Parvibaculaceae</taxon>
        <taxon>Pyruvatibacter</taxon>
    </lineage>
</organism>
<feature type="region of interest" description="Disordered" evidence="1">
    <location>
        <begin position="158"/>
        <end position="178"/>
    </location>
</feature>
<proteinExistence type="predicted"/>
<reference evidence="2 3" key="1">
    <citation type="journal article" date="2016" name="Int. J. Syst. Evol. Microbiol.">
        <title>Pyruvatibacter mobilis gen. nov., sp. nov., a marine bacterium from the culture broth of Picochlorum sp. 122.</title>
        <authorList>
            <person name="Wang G."/>
            <person name="Tang M."/>
            <person name="Wu H."/>
            <person name="Dai S."/>
            <person name="Li T."/>
            <person name="Chen C."/>
            <person name="He H."/>
            <person name="Fan J."/>
            <person name="Xiang W."/>
            <person name="Li X."/>
        </authorList>
    </citation>
    <scope>NUCLEOTIDE SEQUENCE [LARGE SCALE GENOMIC DNA]</scope>
    <source>
        <strain evidence="2 3">GYP-11</strain>
    </source>
</reference>
<evidence type="ECO:0000256" key="1">
    <source>
        <dbReference type="SAM" id="MobiDB-lite"/>
    </source>
</evidence>
<dbReference type="Pfam" id="PF07310">
    <property type="entry name" value="PAS_5"/>
    <property type="match status" value="1"/>
</dbReference>
<sequence length="178" mass="19620">MVYPIENAAPALLSPDNQKLLDHWIALRGSEPLPRRSHFDPMAIPAFLPYTVMLEPTAPGVALIRTFGSELVRRLGLDPTGENLLTLYPADESADIASYWEQLVSEKLVGASQTQWSTTSGYQVTSENLWLPFLGDDGTITRVLGSIREITEEMAPTEDLGGSVSNAHRASQRGCYRF</sequence>
<dbReference type="AlphaFoldDB" id="A0A845QAB1"/>
<evidence type="ECO:0000313" key="3">
    <source>
        <dbReference type="Proteomes" id="UP000470384"/>
    </source>
</evidence>
<dbReference type="EMBL" id="WXYQ01000005">
    <property type="protein sequence ID" value="NBG95299.1"/>
    <property type="molecule type" value="Genomic_DNA"/>
</dbReference>
<dbReference type="Proteomes" id="UP000470384">
    <property type="component" value="Unassembled WGS sequence"/>
</dbReference>
<keyword evidence="3" id="KW-1185">Reference proteome</keyword>
<dbReference type="InterPro" id="IPR009922">
    <property type="entry name" value="DUF1457"/>
</dbReference>
<evidence type="ECO:0000313" key="2">
    <source>
        <dbReference type="EMBL" id="NBG95299.1"/>
    </source>
</evidence>
<name>A0A845QAB1_9HYPH</name>
<dbReference type="OrthoDB" id="8480244at2"/>
<dbReference type="RefSeq" id="WP_160587311.1">
    <property type="nucleotide sequence ID" value="NZ_BMHN01000001.1"/>
</dbReference>
<protein>
    <submittedName>
        <fullName evidence="2">PAS domain-containing protein</fullName>
    </submittedName>
</protein>
<dbReference type="GeneID" id="300655235"/>
<comment type="caution">
    <text evidence="2">The sequence shown here is derived from an EMBL/GenBank/DDBJ whole genome shotgun (WGS) entry which is preliminary data.</text>
</comment>
<gene>
    <name evidence="2" type="ORF">GTQ45_06100</name>
</gene>